<evidence type="ECO:0000313" key="2">
    <source>
        <dbReference type="Proteomes" id="UP001054837"/>
    </source>
</evidence>
<evidence type="ECO:0000313" key="1">
    <source>
        <dbReference type="EMBL" id="GIY90739.1"/>
    </source>
</evidence>
<organism evidence="1 2">
    <name type="scientific">Caerostris darwini</name>
    <dbReference type="NCBI Taxonomy" id="1538125"/>
    <lineage>
        <taxon>Eukaryota</taxon>
        <taxon>Metazoa</taxon>
        <taxon>Ecdysozoa</taxon>
        <taxon>Arthropoda</taxon>
        <taxon>Chelicerata</taxon>
        <taxon>Arachnida</taxon>
        <taxon>Araneae</taxon>
        <taxon>Araneomorphae</taxon>
        <taxon>Entelegynae</taxon>
        <taxon>Araneoidea</taxon>
        <taxon>Araneidae</taxon>
        <taxon>Caerostris</taxon>
    </lineage>
</organism>
<name>A0AAV4XAC0_9ARAC</name>
<dbReference type="AlphaFoldDB" id="A0AAV4XAC0"/>
<accession>A0AAV4XAC0</accession>
<reference evidence="1 2" key="1">
    <citation type="submission" date="2021-06" db="EMBL/GenBank/DDBJ databases">
        <title>Caerostris darwini draft genome.</title>
        <authorList>
            <person name="Kono N."/>
            <person name="Arakawa K."/>
        </authorList>
    </citation>
    <scope>NUCLEOTIDE SEQUENCE [LARGE SCALE GENOMIC DNA]</scope>
</reference>
<gene>
    <name evidence="1" type="ORF">CDAR_575741</name>
</gene>
<sequence>MYINDMESSTRERLESTSTEICMTKFQLISCDPPDEIGTHGKEEQIADSLFPSFNIQVQFNILVKINGRHLKSTKSQILFLRRLS</sequence>
<keyword evidence="2" id="KW-1185">Reference proteome</keyword>
<proteinExistence type="predicted"/>
<protein>
    <submittedName>
        <fullName evidence="1">Uncharacterized protein</fullName>
    </submittedName>
</protein>
<comment type="caution">
    <text evidence="1">The sequence shown here is derived from an EMBL/GenBank/DDBJ whole genome shotgun (WGS) entry which is preliminary data.</text>
</comment>
<dbReference type="EMBL" id="BPLQ01015720">
    <property type="protein sequence ID" value="GIY90739.1"/>
    <property type="molecule type" value="Genomic_DNA"/>
</dbReference>
<dbReference type="Proteomes" id="UP001054837">
    <property type="component" value="Unassembled WGS sequence"/>
</dbReference>